<dbReference type="GO" id="GO:0098542">
    <property type="term" value="P:defense response to other organism"/>
    <property type="evidence" value="ECO:0007669"/>
    <property type="project" value="InterPro"/>
</dbReference>
<evidence type="ECO:0000259" key="7">
    <source>
        <dbReference type="Pfam" id="PF03168"/>
    </source>
</evidence>
<evidence type="ECO:0000256" key="4">
    <source>
        <dbReference type="ARBA" id="ARBA00023136"/>
    </source>
</evidence>
<dbReference type="EMBL" id="QZWG01000008">
    <property type="protein sequence ID" value="RZB95794.1"/>
    <property type="molecule type" value="Genomic_DNA"/>
</dbReference>
<feature type="domain" description="Late embryogenesis abundant protein LEA-2 subgroup" evidence="7">
    <location>
        <begin position="103"/>
        <end position="186"/>
    </location>
</feature>
<keyword evidence="3 6" id="KW-1133">Transmembrane helix</keyword>
<organism evidence="8">
    <name type="scientific">Glycine soja</name>
    <name type="common">Wild soybean</name>
    <dbReference type="NCBI Taxonomy" id="3848"/>
    <lineage>
        <taxon>Eukaryota</taxon>
        <taxon>Viridiplantae</taxon>
        <taxon>Streptophyta</taxon>
        <taxon>Embryophyta</taxon>
        <taxon>Tracheophyta</taxon>
        <taxon>Spermatophyta</taxon>
        <taxon>Magnoliopsida</taxon>
        <taxon>eudicotyledons</taxon>
        <taxon>Gunneridae</taxon>
        <taxon>Pentapetalae</taxon>
        <taxon>rosids</taxon>
        <taxon>fabids</taxon>
        <taxon>Fabales</taxon>
        <taxon>Fabaceae</taxon>
        <taxon>Papilionoideae</taxon>
        <taxon>50 kb inversion clade</taxon>
        <taxon>NPAAA clade</taxon>
        <taxon>indigoferoid/millettioid clade</taxon>
        <taxon>Phaseoleae</taxon>
        <taxon>Glycine</taxon>
        <taxon>Glycine subgen. Soja</taxon>
    </lineage>
</organism>
<dbReference type="InterPro" id="IPR044839">
    <property type="entry name" value="NDR1-like"/>
</dbReference>
<sequence>MNTRAGANSQSQPQPSRRQQHLHYASSPTTSSHSSCCCCLFLLFSFFALLVLAALLVIVLAIKPKSPHLDLRQVGLQYMALVPNPTRPGPSTAKLYLVIRLVLAVVNPNEVGIRCGESRVTVVYRDTPLGRTSLPAFCQRAHTVKEVVATMAVDDVNLSNADGADFARDALLNDRVELRVLAHVATKIRLFNLPSPPLQVSVNCVIVISPRKQSLTYKQCGFEGLN</sequence>
<keyword evidence="2 6" id="KW-0812">Transmembrane</keyword>
<evidence type="ECO:0000313" key="10">
    <source>
        <dbReference type="Proteomes" id="UP000289340"/>
    </source>
</evidence>
<dbReference type="PANTHER" id="PTHR31234">
    <property type="entry name" value="LATE EMBRYOGENESIS ABUNDANT (LEA) HYDROXYPROLINE-RICH GLYCOPROTEIN FAMILY"/>
    <property type="match status" value="1"/>
</dbReference>
<feature type="region of interest" description="Disordered" evidence="5">
    <location>
        <begin position="1"/>
        <end position="26"/>
    </location>
</feature>
<evidence type="ECO:0000256" key="5">
    <source>
        <dbReference type="SAM" id="MobiDB-lite"/>
    </source>
</evidence>
<proteinExistence type="predicted"/>
<evidence type="ECO:0000313" key="9">
    <source>
        <dbReference type="EMBL" id="RZB95794.1"/>
    </source>
</evidence>
<gene>
    <name evidence="9" type="ORF">D0Y65_019908</name>
    <name evidence="8" type="ORF">glysoja_027979</name>
</gene>
<dbReference type="GO" id="GO:0005886">
    <property type="term" value="C:plasma membrane"/>
    <property type="evidence" value="ECO:0007669"/>
    <property type="project" value="TreeGrafter"/>
</dbReference>
<feature type="transmembrane region" description="Helical" evidence="6">
    <location>
        <begin position="40"/>
        <end position="62"/>
    </location>
</feature>
<evidence type="ECO:0000256" key="2">
    <source>
        <dbReference type="ARBA" id="ARBA00022692"/>
    </source>
</evidence>
<dbReference type="AlphaFoldDB" id="A0A0B2S4E6"/>
<evidence type="ECO:0000256" key="1">
    <source>
        <dbReference type="ARBA" id="ARBA00004167"/>
    </source>
</evidence>
<dbReference type="Pfam" id="PF03168">
    <property type="entry name" value="LEA_2"/>
    <property type="match status" value="1"/>
</dbReference>
<dbReference type="Proteomes" id="UP000289340">
    <property type="component" value="Chromosome 8"/>
</dbReference>
<accession>A0A0B2S4E6</accession>
<name>A0A0B2S4E6_GLYSO</name>
<keyword evidence="10" id="KW-1185">Reference proteome</keyword>
<evidence type="ECO:0000313" key="8">
    <source>
        <dbReference type="EMBL" id="KHN39174.1"/>
    </source>
</evidence>
<dbReference type="InterPro" id="IPR004864">
    <property type="entry name" value="LEA_2"/>
</dbReference>
<reference evidence="8" key="1">
    <citation type="submission" date="2014-07" db="EMBL/GenBank/DDBJ databases">
        <title>Identification of a novel salt tolerance gene in wild soybean by whole-genome sequencing.</title>
        <authorList>
            <person name="Lam H.-M."/>
            <person name="Qi X."/>
            <person name="Li M.-W."/>
            <person name="Liu X."/>
            <person name="Xie M."/>
            <person name="Ni M."/>
            <person name="Xu X."/>
        </authorList>
    </citation>
    <scope>NUCLEOTIDE SEQUENCE [LARGE SCALE GENOMIC DNA]</scope>
    <source>
        <tissue evidence="8">Root</tissue>
    </source>
</reference>
<dbReference type="Proteomes" id="UP000053555">
    <property type="component" value="Unassembled WGS sequence"/>
</dbReference>
<comment type="subcellular location">
    <subcellularLocation>
        <location evidence="1">Membrane</location>
        <topology evidence="1">Single-pass membrane protein</topology>
    </subcellularLocation>
</comment>
<protein>
    <recommendedName>
        <fullName evidence="7">Late embryogenesis abundant protein LEA-2 subgroup domain-containing protein</fullName>
    </recommendedName>
</protein>
<dbReference type="EMBL" id="QZWG01000008">
    <property type="protein sequence ID" value="RZB95795.1"/>
    <property type="molecule type" value="Genomic_DNA"/>
</dbReference>
<dbReference type="Gramene" id="XM_028390191.1">
    <property type="protein sequence ID" value="XP_028245992.1"/>
    <property type="gene ID" value="LOC114423429"/>
</dbReference>
<keyword evidence="4 6" id="KW-0472">Membrane</keyword>
<evidence type="ECO:0000256" key="6">
    <source>
        <dbReference type="SAM" id="Phobius"/>
    </source>
</evidence>
<reference evidence="9 10" key="2">
    <citation type="submission" date="2018-09" db="EMBL/GenBank/DDBJ databases">
        <title>A high-quality reference genome of wild soybean provides a powerful tool to mine soybean genomes.</title>
        <authorList>
            <person name="Xie M."/>
            <person name="Chung C.Y.L."/>
            <person name="Li M.-W."/>
            <person name="Wong F.-L."/>
            <person name="Chan T.-F."/>
            <person name="Lam H.-M."/>
        </authorList>
    </citation>
    <scope>NUCLEOTIDE SEQUENCE [LARGE SCALE GENOMIC DNA]</scope>
    <source>
        <strain evidence="10">cv. W05</strain>
        <tissue evidence="9">Hypocotyl of etiolated seedlings</tissue>
    </source>
</reference>
<evidence type="ECO:0000256" key="3">
    <source>
        <dbReference type="ARBA" id="ARBA00022989"/>
    </source>
</evidence>
<dbReference type="EMBL" id="KN646348">
    <property type="protein sequence ID" value="KHN39174.1"/>
    <property type="molecule type" value="Genomic_DNA"/>
</dbReference>
<dbReference type="PANTHER" id="PTHR31234:SF8">
    <property type="entry name" value="EXPRESSED PROTEIN"/>
    <property type="match status" value="1"/>
</dbReference>